<evidence type="ECO:0000313" key="2">
    <source>
        <dbReference type="Proteomes" id="UP000053841"/>
    </source>
</evidence>
<sequence>MYGRDGKSPRPVGRGVGHYRREVTRTAVMYRVSKVDSIWILRNLCRCISIHHTTLLKANLTLPRMPQSGTIMGFLHTYGIFQSHVTPVLISERSVRDFCYARLRGLHGDRDPGTVVDFASFWAQFQRQSPNMI</sequence>
<dbReference type="KEGG" id="bze:COCCADRAFT_24719"/>
<accession>W6Y6V5</accession>
<dbReference type="Proteomes" id="UP000053841">
    <property type="component" value="Unassembled WGS sequence"/>
</dbReference>
<gene>
    <name evidence="1" type="ORF">COCCADRAFT_24719</name>
</gene>
<organism evidence="1 2">
    <name type="scientific">Cochliobolus carbonum (strain 26-R-13)</name>
    <name type="common">Maize leaf spot fungus</name>
    <name type="synonym">Bipolaris zeicola</name>
    <dbReference type="NCBI Taxonomy" id="930089"/>
    <lineage>
        <taxon>Eukaryota</taxon>
        <taxon>Fungi</taxon>
        <taxon>Dikarya</taxon>
        <taxon>Ascomycota</taxon>
        <taxon>Pezizomycotina</taxon>
        <taxon>Dothideomycetes</taxon>
        <taxon>Pleosporomycetidae</taxon>
        <taxon>Pleosporales</taxon>
        <taxon>Pleosporineae</taxon>
        <taxon>Pleosporaceae</taxon>
        <taxon>Bipolaris</taxon>
    </lineage>
</organism>
<dbReference type="HOGENOM" id="CLU_2049281_0_0_1"/>
<dbReference type="GeneID" id="19145669"/>
<protein>
    <submittedName>
        <fullName evidence="1">Uncharacterized protein</fullName>
    </submittedName>
</protein>
<dbReference type="EMBL" id="KI964577">
    <property type="protein sequence ID" value="EUC35307.1"/>
    <property type="molecule type" value="Genomic_DNA"/>
</dbReference>
<reference evidence="1 2" key="1">
    <citation type="journal article" date="2013" name="PLoS Genet.">
        <title>Comparative genome structure, secondary metabolite, and effector coding capacity across Cochliobolus pathogens.</title>
        <authorList>
            <person name="Condon B.J."/>
            <person name="Leng Y."/>
            <person name="Wu D."/>
            <person name="Bushley K.E."/>
            <person name="Ohm R.A."/>
            <person name="Otillar R."/>
            <person name="Martin J."/>
            <person name="Schackwitz W."/>
            <person name="Grimwood J."/>
            <person name="MohdZainudin N."/>
            <person name="Xue C."/>
            <person name="Wang R."/>
            <person name="Manning V.A."/>
            <person name="Dhillon B."/>
            <person name="Tu Z.J."/>
            <person name="Steffenson B.J."/>
            <person name="Salamov A."/>
            <person name="Sun H."/>
            <person name="Lowry S."/>
            <person name="LaButti K."/>
            <person name="Han J."/>
            <person name="Copeland A."/>
            <person name="Lindquist E."/>
            <person name="Barry K."/>
            <person name="Schmutz J."/>
            <person name="Baker S.E."/>
            <person name="Ciuffetti L.M."/>
            <person name="Grigoriev I.V."/>
            <person name="Zhong S."/>
            <person name="Turgeon B.G."/>
        </authorList>
    </citation>
    <scope>NUCLEOTIDE SEQUENCE [LARGE SCALE GENOMIC DNA]</scope>
    <source>
        <strain evidence="1 2">26-R-13</strain>
    </source>
</reference>
<keyword evidence="2" id="KW-1185">Reference proteome</keyword>
<name>W6Y6V5_COCC2</name>
<proteinExistence type="predicted"/>
<evidence type="ECO:0000313" key="1">
    <source>
        <dbReference type="EMBL" id="EUC35307.1"/>
    </source>
</evidence>
<dbReference type="RefSeq" id="XP_007710365.1">
    <property type="nucleotide sequence ID" value="XM_007712175.1"/>
</dbReference>
<dbReference type="AlphaFoldDB" id="W6Y6V5"/>